<dbReference type="SUPFAM" id="SSF54001">
    <property type="entry name" value="Cysteine proteinases"/>
    <property type="match status" value="1"/>
</dbReference>
<dbReference type="Pfam" id="PF03543">
    <property type="entry name" value="Peptidase_C58"/>
    <property type="match status" value="1"/>
</dbReference>
<keyword evidence="3" id="KW-0788">Thiol protease</keyword>
<evidence type="ECO:0000313" key="6">
    <source>
        <dbReference type="Proteomes" id="UP000561045"/>
    </source>
</evidence>
<dbReference type="RefSeq" id="WP_183632452.1">
    <property type="nucleotide sequence ID" value="NZ_BAABLE010000011.1"/>
</dbReference>
<dbReference type="GO" id="GO:0004197">
    <property type="term" value="F:cysteine-type endopeptidase activity"/>
    <property type="evidence" value="ECO:0007669"/>
    <property type="project" value="InterPro"/>
</dbReference>
<proteinExistence type="predicted"/>
<name>A0A840BJ83_9RHOO</name>
<dbReference type="EMBL" id="JACIET010000001">
    <property type="protein sequence ID" value="MBB4011652.1"/>
    <property type="molecule type" value="Genomic_DNA"/>
</dbReference>
<keyword evidence="6" id="KW-1185">Reference proteome</keyword>
<dbReference type="InterPro" id="IPR038765">
    <property type="entry name" value="Papain-like_cys_pep_sf"/>
</dbReference>
<evidence type="ECO:0000256" key="3">
    <source>
        <dbReference type="ARBA" id="ARBA00022807"/>
    </source>
</evidence>
<dbReference type="AlphaFoldDB" id="A0A840BJ83"/>
<evidence type="ECO:0000256" key="1">
    <source>
        <dbReference type="ARBA" id="ARBA00022670"/>
    </source>
</evidence>
<evidence type="ECO:0000259" key="4">
    <source>
        <dbReference type="Pfam" id="PF03543"/>
    </source>
</evidence>
<evidence type="ECO:0000256" key="2">
    <source>
        <dbReference type="ARBA" id="ARBA00022801"/>
    </source>
</evidence>
<feature type="domain" description="Peptidase C58 YopT-type" evidence="4">
    <location>
        <begin position="49"/>
        <end position="189"/>
    </location>
</feature>
<gene>
    <name evidence="5" type="ORF">GGR36_000960</name>
</gene>
<keyword evidence="2" id="KW-0378">Hydrolase</keyword>
<protein>
    <recommendedName>
        <fullName evidence="4">Peptidase C58 YopT-type domain-containing protein</fullName>
    </recommendedName>
</protein>
<reference evidence="5 6" key="1">
    <citation type="submission" date="2020-08" db="EMBL/GenBank/DDBJ databases">
        <title>Genomic Encyclopedia of Type Strains, Phase IV (KMG-IV): sequencing the most valuable type-strain genomes for metagenomic binning, comparative biology and taxonomic classification.</title>
        <authorList>
            <person name="Goeker M."/>
        </authorList>
    </citation>
    <scope>NUCLEOTIDE SEQUENCE [LARGE SCALE GENOMIC DNA]</scope>
    <source>
        <strain evidence="5 6">DSM 106739</strain>
    </source>
</reference>
<organism evidence="5 6">
    <name type="scientific">Niveibacterium umoris</name>
    <dbReference type="NCBI Taxonomy" id="1193620"/>
    <lineage>
        <taxon>Bacteria</taxon>
        <taxon>Pseudomonadati</taxon>
        <taxon>Pseudomonadota</taxon>
        <taxon>Betaproteobacteria</taxon>
        <taxon>Rhodocyclales</taxon>
        <taxon>Rhodocyclaceae</taxon>
        <taxon>Niveibacterium</taxon>
    </lineage>
</organism>
<accession>A0A840BJ83</accession>
<evidence type="ECO:0000313" key="5">
    <source>
        <dbReference type="EMBL" id="MBB4011652.1"/>
    </source>
</evidence>
<dbReference type="GO" id="GO:0006508">
    <property type="term" value="P:proteolysis"/>
    <property type="evidence" value="ECO:0007669"/>
    <property type="project" value="UniProtKB-KW"/>
</dbReference>
<keyword evidence="1" id="KW-0645">Protease</keyword>
<dbReference type="Proteomes" id="UP000561045">
    <property type="component" value="Unassembled WGS sequence"/>
</dbReference>
<dbReference type="InterPro" id="IPR006473">
    <property type="entry name" value="Peptidase_C58_Yopt"/>
</dbReference>
<sequence>MASVYAQSATNLGGSCSEFEQTVYINATGWNDPDPKKRGGAFQAGKGLGDGVCSALSAMYLGSRADWSVFKNAIVSPGGLAHIRGLQNLNIHAGNIGSFNFDNISQVYQDVMRLFGVSFSGQQRTAQNSEAAEGAIGMVRQDGLYYFSFWGPFGGHTVALAKKGDAYKAFDPNFGDATLPDAAAFSRFVSWWIPSYYPGINRWFVQRYFS</sequence>
<dbReference type="Gene3D" id="3.90.70.20">
    <property type="match status" value="1"/>
</dbReference>
<comment type="caution">
    <text evidence="5">The sequence shown here is derived from an EMBL/GenBank/DDBJ whole genome shotgun (WGS) entry which is preliminary data.</text>
</comment>